<sequence length="68" mass="7268">TVETRTEHVVTGPVLANAIITLVICVSAVVKVVIVVLTRTRVVVLGLWMDNAIRTAITCSQNVVKVAL</sequence>
<gene>
    <name evidence="2" type="ORF">MGAL_10B004798</name>
</gene>
<evidence type="ECO:0000313" key="3">
    <source>
        <dbReference type="Proteomes" id="UP000596742"/>
    </source>
</evidence>
<reference evidence="2" key="1">
    <citation type="submission" date="2018-11" db="EMBL/GenBank/DDBJ databases">
        <authorList>
            <person name="Alioto T."/>
            <person name="Alioto T."/>
        </authorList>
    </citation>
    <scope>NUCLEOTIDE SEQUENCE</scope>
</reference>
<keyword evidence="1" id="KW-0812">Transmembrane</keyword>
<organism evidence="2 3">
    <name type="scientific">Mytilus galloprovincialis</name>
    <name type="common">Mediterranean mussel</name>
    <dbReference type="NCBI Taxonomy" id="29158"/>
    <lineage>
        <taxon>Eukaryota</taxon>
        <taxon>Metazoa</taxon>
        <taxon>Spiralia</taxon>
        <taxon>Lophotrochozoa</taxon>
        <taxon>Mollusca</taxon>
        <taxon>Bivalvia</taxon>
        <taxon>Autobranchia</taxon>
        <taxon>Pteriomorphia</taxon>
        <taxon>Mytilida</taxon>
        <taxon>Mytiloidea</taxon>
        <taxon>Mytilidae</taxon>
        <taxon>Mytilinae</taxon>
        <taxon>Mytilus</taxon>
    </lineage>
</organism>
<feature type="non-terminal residue" evidence="2">
    <location>
        <position position="1"/>
    </location>
</feature>
<proteinExistence type="predicted"/>
<dbReference type="EMBL" id="UYJE01001719">
    <property type="protein sequence ID" value="VDI04513.1"/>
    <property type="molecule type" value="Genomic_DNA"/>
</dbReference>
<keyword evidence="3" id="KW-1185">Reference proteome</keyword>
<evidence type="ECO:0000313" key="2">
    <source>
        <dbReference type="EMBL" id="VDI04513.1"/>
    </source>
</evidence>
<dbReference type="Proteomes" id="UP000596742">
    <property type="component" value="Unassembled WGS sequence"/>
</dbReference>
<feature type="non-terminal residue" evidence="2">
    <location>
        <position position="68"/>
    </location>
</feature>
<comment type="caution">
    <text evidence="2">The sequence shown here is derived from an EMBL/GenBank/DDBJ whole genome shotgun (WGS) entry which is preliminary data.</text>
</comment>
<name>A0A8B6CFH9_MYTGA</name>
<protein>
    <submittedName>
        <fullName evidence="2">Uncharacterized protein</fullName>
    </submittedName>
</protein>
<dbReference type="AlphaFoldDB" id="A0A8B6CFH9"/>
<accession>A0A8B6CFH9</accession>
<keyword evidence="1" id="KW-0472">Membrane</keyword>
<feature type="transmembrane region" description="Helical" evidence="1">
    <location>
        <begin position="14"/>
        <end position="37"/>
    </location>
</feature>
<evidence type="ECO:0000256" key="1">
    <source>
        <dbReference type="SAM" id="Phobius"/>
    </source>
</evidence>
<keyword evidence="1" id="KW-1133">Transmembrane helix</keyword>